<dbReference type="PIRSF" id="PIRSF006809">
    <property type="entry name" value="GTP-binding_hflX_prd"/>
    <property type="match status" value="1"/>
</dbReference>
<evidence type="ECO:0000256" key="5">
    <source>
        <dbReference type="ARBA" id="ARBA00023134"/>
    </source>
</evidence>
<feature type="binding site" evidence="7">
    <location>
        <begin position="301"/>
        <end position="304"/>
    </location>
    <ligand>
        <name>GTP</name>
        <dbReference type="ChEBI" id="CHEBI:37565"/>
    </ligand>
</feature>
<keyword evidence="5 6" id="KW-0342">GTP-binding</keyword>
<dbReference type="GO" id="GO:0043022">
    <property type="term" value="F:ribosome binding"/>
    <property type="evidence" value="ECO:0007669"/>
    <property type="project" value="TreeGrafter"/>
</dbReference>
<feature type="binding site" evidence="8">
    <location>
        <position position="261"/>
    </location>
    <ligand>
        <name>Mg(2+)</name>
        <dbReference type="ChEBI" id="CHEBI:18420"/>
    </ligand>
</feature>
<dbReference type="Gene3D" id="6.10.250.2860">
    <property type="match status" value="1"/>
</dbReference>
<dbReference type="InterPro" id="IPR042108">
    <property type="entry name" value="GTPase_HflX_N_sf"/>
</dbReference>
<dbReference type="CDD" id="cd01878">
    <property type="entry name" value="HflX"/>
    <property type="match status" value="1"/>
</dbReference>
<evidence type="ECO:0000256" key="3">
    <source>
        <dbReference type="ARBA" id="ARBA00022741"/>
    </source>
</evidence>
<evidence type="ECO:0000313" key="11">
    <source>
        <dbReference type="EMBL" id="MBB6143259.1"/>
    </source>
</evidence>
<feature type="binding site" evidence="7">
    <location>
        <begin position="367"/>
        <end position="370"/>
    </location>
    <ligand>
        <name>GTP</name>
        <dbReference type="ChEBI" id="CHEBI:37565"/>
    </ligand>
</feature>
<dbReference type="Proteomes" id="UP000538666">
    <property type="component" value="Unassembled WGS sequence"/>
</dbReference>
<dbReference type="Pfam" id="PF13167">
    <property type="entry name" value="GTP-bdg_N"/>
    <property type="match status" value="1"/>
</dbReference>
<dbReference type="AlphaFoldDB" id="A0A841JU42"/>
<keyword evidence="3 6" id="KW-0547">Nucleotide-binding</keyword>
<dbReference type="FunFam" id="3.40.50.11060:FF:000001">
    <property type="entry name" value="GTPase HflX"/>
    <property type="match status" value="1"/>
</dbReference>
<dbReference type="Gene3D" id="3.40.50.300">
    <property type="entry name" value="P-loop containing nucleotide triphosphate hydrolases"/>
    <property type="match status" value="1"/>
</dbReference>
<keyword evidence="2 8" id="KW-0479">Metal-binding</keyword>
<organism evidence="11 12">
    <name type="scientific">Silvibacterium bohemicum</name>
    <dbReference type="NCBI Taxonomy" id="1577686"/>
    <lineage>
        <taxon>Bacteria</taxon>
        <taxon>Pseudomonadati</taxon>
        <taxon>Acidobacteriota</taxon>
        <taxon>Terriglobia</taxon>
        <taxon>Terriglobales</taxon>
        <taxon>Acidobacteriaceae</taxon>
        <taxon>Silvibacterium</taxon>
    </lineage>
</organism>
<dbReference type="PRINTS" id="PR00326">
    <property type="entry name" value="GTP1OBG"/>
</dbReference>
<name>A0A841JU42_9BACT</name>
<evidence type="ECO:0000259" key="10">
    <source>
        <dbReference type="PROSITE" id="PS51705"/>
    </source>
</evidence>
<gene>
    <name evidence="6" type="primary">hflX</name>
    <name evidence="11" type="ORF">HNQ77_001203</name>
</gene>
<dbReference type="PANTHER" id="PTHR10229">
    <property type="entry name" value="GTP-BINDING PROTEIN HFLX"/>
    <property type="match status" value="1"/>
</dbReference>
<evidence type="ECO:0000256" key="8">
    <source>
        <dbReference type="PIRSR" id="PIRSR006809-2"/>
    </source>
</evidence>
<dbReference type="EMBL" id="JACHEK010000002">
    <property type="protein sequence ID" value="MBB6143259.1"/>
    <property type="molecule type" value="Genomic_DNA"/>
</dbReference>
<evidence type="ECO:0000256" key="1">
    <source>
        <dbReference type="ARBA" id="ARBA00022490"/>
    </source>
</evidence>
<feature type="binding site" evidence="7">
    <location>
        <begin position="279"/>
        <end position="283"/>
    </location>
    <ligand>
        <name>GTP</name>
        <dbReference type="ChEBI" id="CHEBI:37565"/>
    </ligand>
</feature>
<dbReference type="Pfam" id="PF01926">
    <property type="entry name" value="MMR_HSR1"/>
    <property type="match status" value="1"/>
</dbReference>
<proteinExistence type="inferred from homology"/>
<comment type="similarity">
    <text evidence="6">Belongs to the TRAFAC class OBG-HflX-like GTPase superfamily. HflX GTPase family.</text>
</comment>
<feature type="binding site" evidence="7">
    <location>
        <begin position="254"/>
        <end position="261"/>
    </location>
    <ligand>
        <name>GTP</name>
        <dbReference type="ChEBI" id="CHEBI:37565"/>
    </ligand>
</feature>
<comment type="caution">
    <text evidence="11">The sequence shown here is derived from an EMBL/GenBank/DDBJ whole genome shotgun (WGS) entry which is preliminary data.</text>
</comment>
<keyword evidence="1 6" id="KW-0963">Cytoplasm</keyword>
<dbReference type="GO" id="GO:0046872">
    <property type="term" value="F:metal ion binding"/>
    <property type="evidence" value="ECO:0007669"/>
    <property type="project" value="UniProtKB-KW"/>
</dbReference>
<comment type="cofactor">
    <cofactor evidence="8">
        <name>Mg(2+)</name>
        <dbReference type="ChEBI" id="CHEBI:18420"/>
    </cofactor>
</comment>
<feature type="coiled-coil region" evidence="9">
    <location>
        <begin position="207"/>
        <end position="234"/>
    </location>
</feature>
<dbReference type="InterPro" id="IPR025121">
    <property type="entry name" value="GTPase_HflX_N"/>
</dbReference>
<dbReference type="InterPro" id="IPR027417">
    <property type="entry name" value="P-loop_NTPase"/>
</dbReference>
<dbReference type="Pfam" id="PF16360">
    <property type="entry name" value="GTP-bdg_M"/>
    <property type="match status" value="1"/>
</dbReference>
<dbReference type="InterPro" id="IPR032305">
    <property type="entry name" value="GTP-bd_M"/>
</dbReference>
<comment type="function">
    <text evidence="6">GTPase that associates with the 50S ribosomal subunit and may have a role during protein synthesis or ribosome biogenesis.</text>
</comment>
<keyword evidence="4 8" id="KW-0460">Magnesium</keyword>
<dbReference type="OrthoDB" id="9812272at2"/>
<dbReference type="GO" id="GO:0003924">
    <property type="term" value="F:GTPase activity"/>
    <property type="evidence" value="ECO:0007669"/>
    <property type="project" value="UniProtKB-UniRule"/>
</dbReference>
<dbReference type="SUPFAM" id="SSF52540">
    <property type="entry name" value="P-loop containing nucleoside triphosphate hydrolases"/>
    <property type="match status" value="1"/>
</dbReference>
<dbReference type="PANTHER" id="PTHR10229:SF0">
    <property type="entry name" value="GTP-BINDING PROTEIN 6-RELATED"/>
    <property type="match status" value="1"/>
</dbReference>
<comment type="subcellular location">
    <subcellularLocation>
        <location evidence="6">Cytoplasm</location>
    </subcellularLocation>
    <text evidence="6">May associate with membranes.</text>
</comment>
<dbReference type="PROSITE" id="PS51705">
    <property type="entry name" value="G_HFLX"/>
    <property type="match status" value="1"/>
</dbReference>
<evidence type="ECO:0000256" key="7">
    <source>
        <dbReference type="PIRSR" id="PIRSR006809-1"/>
    </source>
</evidence>
<dbReference type="InterPro" id="IPR006073">
    <property type="entry name" value="GTP-bd"/>
</dbReference>
<dbReference type="GO" id="GO:0005525">
    <property type="term" value="F:GTP binding"/>
    <property type="evidence" value="ECO:0007669"/>
    <property type="project" value="UniProtKB-UniRule"/>
</dbReference>
<evidence type="ECO:0000256" key="4">
    <source>
        <dbReference type="ARBA" id="ARBA00022842"/>
    </source>
</evidence>
<keyword evidence="12" id="KW-1185">Reference proteome</keyword>
<dbReference type="Gene3D" id="3.40.50.11060">
    <property type="entry name" value="GTPase HflX, N-terminal domain"/>
    <property type="match status" value="1"/>
</dbReference>
<reference evidence="11 12" key="1">
    <citation type="submission" date="2020-08" db="EMBL/GenBank/DDBJ databases">
        <title>Genomic Encyclopedia of Type Strains, Phase IV (KMG-IV): sequencing the most valuable type-strain genomes for metagenomic binning, comparative biology and taxonomic classification.</title>
        <authorList>
            <person name="Goeker M."/>
        </authorList>
    </citation>
    <scope>NUCLEOTIDE SEQUENCE [LARGE SCALE GENOMIC DNA]</scope>
    <source>
        <strain evidence="11 12">DSM 103733</strain>
    </source>
</reference>
<feature type="binding site" evidence="7">
    <location>
        <begin position="389"/>
        <end position="391"/>
    </location>
    <ligand>
        <name>GTP</name>
        <dbReference type="ChEBI" id="CHEBI:37565"/>
    </ligand>
</feature>
<sequence length="469" mass="51278">MSSVKPSDALSRSHEIALLVAVEFGGQRRSLSRTAALARNAAVAHIDGHDILSDEDFNVPSTGAVIPSPTFDLQASLEEFRELILSAGAEIGAEVIQRRPKPDPATLLGSGKVEEIAGIAASIHADVILFDHDLTPTQLRNLEEALPCRIVDRTQLILDIFARHARTREGQLQVELAQLEYMLPRLTGRGASMSQLGGGIGTRGPGETQLETDRRRIQRRLVHLKEELEGVRRVRTQQRQRREAVPVPAVALVGYTNAGKSTLFNTITKAGVLESSRMFATLDPKLKAILLPSRRKVLLSDTVGFIRNLPHTLVTSFRATLEEVQKAEVLLHVRDCSSEMQDEHKAEVEKVLDELGVLGKPRIEVLNKIDLLPEAEREVLVASGAVAVSAKSGWGITELLERVDAALVADPIVEQQFEVPQSEGGILAALGAGSLIRERRFEGDSVVMTVAGPASLMGRYRQYWRLDGN</sequence>
<dbReference type="GO" id="GO:0005737">
    <property type="term" value="C:cytoplasm"/>
    <property type="evidence" value="ECO:0007669"/>
    <property type="project" value="UniProtKB-SubCell"/>
</dbReference>
<evidence type="ECO:0000256" key="2">
    <source>
        <dbReference type="ARBA" id="ARBA00022723"/>
    </source>
</evidence>
<dbReference type="HAMAP" id="MF_00900">
    <property type="entry name" value="GTPase_HflX"/>
    <property type="match status" value="1"/>
</dbReference>
<protein>
    <recommendedName>
        <fullName evidence="6">GTPase HflX</fullName>
    </recommendedName>
    <alternativeName>
        <fullName evidence="6">GTP-binding protein HflX</fullName>
    </alternativeName>
</protein>
<feature type="domain" description="Hflx-type G" evidence="10">
    <location>
        <begin position="248"/>
        <end position="411"/>
    </location>
</feature>
<accession>A0A841JU42</accession>
<feature type="binding site" evidence="8">
    <location>
        <position position="281"/>
    </location>
    <ligand>
        <name>Mg(2+)</name>
        <dbReference type="ChEBI" id="CHEBI:18420"/>
    </ligand>
</feature>
<evidence type="ECO:0000256" key="6">
    <source>
        <dbReference type="HAMAP-Rule" id="MF_00900"/>
    </source>
</evidence>
<evidence type="ECO:0000256" key="9">
    <source>
        <dbReference type="SAM" id="Coils"/>
    </source>
</evidence>
<dbReference type="InterPro" id="IPR030394">
    <property type="entry name" value="G_HFLX_dom"/>
</dbReference>
<dbReference type="InterPro" id="IPR016496">
    <property type="entry name" value="GTPase_HflX"/>
</dbReference>
<dbReference type="RefSeq" id="WP_082125959.1">
    <property type="nucleotide sequence ID" value="NZ_JACHEK010000002.1"/>
</dbReference>
<dbReference type="NCBIfam" id="TIGR03156">
    <property type="entry name" value="GTP_HflX"/>
    <property type="match status" value="1"/>
</dbReference>
<evidence type="ECO:0000313" key="12">
    <source>
        <dbReference type="Proteomes" id="UP000538666"/>
    </source>
</evidence>
<comment type="subunit">
    <text evidence="6">Monomer. Associates with the 50S ribosomal subunit.</text>
</comment>
<keyword evidence="9" id="KW-0175">Coiled coil</keyword>